<reference evidence="3" key="1">
    <citation type="journal article" date="2019" name="Int. J. Syst. Evol. Microbiol.">
        <title>The Global Catalogue of Microorganisms (GCM) 10K type strain sequencing project: providing services to taxonomists for standard genome sequencing and annotation.</title>
        <authorList>
            <consortium name="The Broad Institute Genomics Platform"/>
            <consortium name="The Broad Institute Genome Sequencing Center for Infectious Disease"/>
            <person name="Wu L."/>
            <person name="Ma J."/>
        </authorList>
    </citation>
    <scope>NUCLEOTIDE SEQUENCE [LARGE SCALE GENOMIC DNA]</scope>
    <source>
        <strain evidence="3">JCM 12607</strain>
    </source>
</reference>
<keyword evidence="1" id="KW-0812">Transmembrane</keyword>
<comment type="caution">
    <text evidence="2">The sequence shown here is derived from an EMBL/GenBank/DDBJ whole genome shotgun (WGS) entry which is preliminary data.</text>
</comment>
<accession>A0ABW2WNL0</accession>
<gene>
    <name evidence="2" type="ORF">ACFQ2K_02975</name>
</gene>
<evidence type="ECO:0000256" key="1">
    <source>
        <dbReference type="SAM" id="Phobius"/>
    </source>
</evidence>
<feature type="transmembrane region" description="Helical" evidence="1">
    <location>
        <begin position="12"/>
        <end position="36"/>
    </location>
</feature>
<dbReference type="Proteomes" id="UP001596915">
    <property type="component" value="Unassembled WGS sequence"/>
</dbReference>
<keyword evidence="1" id="KW-0472">Membrane</keyword>
<organism evidence="2 3">
    <name type="scientific">Streptomyces sanglieri</name>
    <dbReference type="NCBI Taxonomy" id="193460"/>
    <lineage>
        <taxon>Bacteria</taxon>
        <taxon>Bacillati</taxon>
        <taxon>Actinomycetota</taxon>
        <taxon>Actinomycetes</taxon>
        <taxon>Kitasatosporales</taxon>
        <taxon>Streptomycetaceae</taxon>
        <taxon>Streptomyces</taxon>
    </lineage>
</organism>
<sequence>MAHRIPAPLRAVAALLRALLGLALLVALVGGVPYLLLRVGHQPNELSGGLDLLTQQDDGSLFLVVLTCIGWVAWAAFAFSVLVELVAVLRRRSAPASGAWAGCSRSRAS</sequence>
<dbReference type="EMBL" id="JBHTGL010000005">
    <property type="protein sequence ID" value="MFD0621916.1"/>
    <property type="molecule type" value="Genomic_DNA"/>
</dbReference>
<feature type="transmembrane region" description="Helical" evidence="1">
    <location>
        <begin position="61"/>
        <end position="83"/>
    </location>
</feature>
<evidence type="ECO:0000313" key="2">
    <source>
        <dbReference type="EMBL" id="MFD0621916.1"/>
    </source>
</evidence>
<protein>
    <submittedName>
        <fullName evidence="2">Uncharacterized protein</fullName>
    </submittedName>
</protein>
<name>A0ABW2WNL0_9ACTN</name>
<keyword evidence="1" id="KW-1133">Transmembrane helix</keyword>
<keyword evidence="3" id="KW-1185">Reference proteome</keyword>
<evidence type="ECO:0000313" key="3">
    <source>
        <dbReference type="Proteomes" id="UP001596915"/>
    </source>
</evidence>
<proteinExistence type="predicted"/>